<protein>
    <submittedName>
        <fullName evidence="1">Type IV toxin-antitoxin system AbiEi family antitoxin</fullName>
    </submittedName>
</protein>
<evidence type="ECO:0000313" key="1">
    <source>
        <dbReference type="EMBL" id="MFB9063437.1"/>
    </source>
</evidence>
<proteinExistence type="predicted"/>
<evidence type="ECO:0000313" key="2">
    <source>
        <dbReference type="Proteomes" id="UP001589589"/>
    </source>
</evidence>
<dbReference type="RefSeq" id="WP_290267274.1">
    <property type="nucleotide sequence ID" value="NZ_JAUFQQ010000005.1"/>
</dbReference>
<reference evidence="1 2" key="1">
    <citation type="submission" date="2024-09" db="EMBL/GenBank/DDBJ databases">
        <authorList>
            <person name="Sun Q."/>
            <person name="Mori K."/>
        </authorList>
    </citation>
    <scope>NUCLEOTIDE SEQUENCE [LARGE SCALE GENOMIC DNA]</scope>
    <source>
        <strain evidence="1 2">CECT 7908</strain>
    </source>
</reference>
<sequence length="273" mass="31951">MRHKYISTQSNEILSYFNSKDLLCFDSKAALQALPESKESAVRELLSDMTKRGLLMRLKEGVYYIIPYEENPETFMPDWHLIAQYLVKDAKHYIGYYSALQIHNLITQPSLKEQIVVSKQMRPSEIKIKDITFQFIYHNENHFFGEKKIWIDDFNKVQCSDLEKTIVDCLFKPDYAGGIVEIAKAIHETRDKINFKKLLDYTKKFKSQAVVKRLGFLLEILEIDNEIVQELLNMKTASYIQLDTELPKSGKMISRWSIQQNLETETIKSAIYT</sequence>
<accession>A0ABV5FJ04</accession>
<organism evidence="1 2">
    <name type="scientific">Flavobacterium branchiarum</name>
    <dbReference type="NCBI Taxonomy" id="1114870"/>
    <lineage>
        <taxon>Bacteria</taxon>
        <taxon>Pseudomonadati</taxon>
        <taxon>Bacteroidota</taxon>
        <taxon>Flavobacteriia</taxon>
        <taxon>Flavobacteriales</taxon>
        <taxon>Flavobacteriaceae</taxon>
        <taxon>Flavobacterium</taxon>
    </lineage>
</organism>
<name>A0ABV5FJ04_9FLAO</name>
<dbReference type="EMBL" id="JBHMEX010000014">
    <property type="protein sequence ID" value="MFB9063437.1"/>
    <property type="molecule type" value="Genomic_DNA"/>
</dbReference>
<comment type="caution">
    <text evidence="1">The sequence shown here is derived from an EMBL/GenBank/DDBJ whole genome shotgun (WGS) entry which is preliminary data.</text>
</comment>
<gene>
    <name evidence="1" type="ORF">ACFFUQ_05330</name>
</gene>
<dbReference type="Proteomes" id="UP001589589">
    <property type="component" value="Unassembled WGS sequence"/>
</dbReference>
<keyword evidence="2" id="KW-1185">Reference proteome</keyword>